<dbReference type="EMBL" id="CAEKDK010000006">
    <property type="protein sequence ID" value="CAB4283274.1"/>
    <property type="molecule type" value="Genomic_DNA"/>
</dbReference>
<name>A0A6J5V6F4_PRUAR</name>
<accession>A0A6J5V6F4</accession>
<feature type="compositionally biased region" description="Polar residues" evidence="1">
    <location>
        <begin position="48"/>
        <end position="66"/>
    </location>
</feature>
<gene>
    <name evidence="2" type="ORF">CURHAP_LOCUS37533</name>
    <name evidence="3" type="ORF">ORAREDHAP_LOCUS37038</name>
</gene>
<organism evidence="2 4">
    <name type="scientific">Prunus armeniaca</name>
    <name type="common">Apricot</name>
    <name type="synonym">Armeniaca vulgaris</name>
    <dbReference type="NCBI Taxonomy" id="36596"/>
    <lineage>
        <taxon>Eukaryota</taxon>
        <taxon>Viridiplantae</taxon>
        <taxon>Streptophyta</taxon>
        <taxon>Embryophyta</taxon>
        <taxon>Tracheophyta</taxon>
        <taxon>Spermatophyta</taxon>
        <taxon>Magnoliopsida</taxon>
        <taxon>eudicotyledons</taxon>
        <taxon>Gunneridae</taxon>
        <taxon>Pentapetalae</taxon>
        <taxon>rosids</taxon>
        <taxon>fabids</taxon>
        <taxon>Rosales</taxon>
        <taxon>Rosaceae</taxon>
        <taxon>Amygdaloideae</taxon>
        <taxon>Amygdaleae</taxon>
        <taxon>Prunus</taxon>
    </lineage>
</organism>
<evidence type="ECO:0000313" key="4">
    <source>
        <dbReference type="Proteomes" id="UP000507222"/>
    </source>
</evidence>
<reference evidence="5" key="1">
    <citation type="journal article" date="2020" name="Genome Biol.">
        <title>Gamete binning: chromosome-level and haplotype-resolved genome assembly enabled by high-throughput single-cell sequencing of gamete genomes.</title>
        <authorList>
            <person name="Campoy J.A."/>
            <person name="Sun H."/>
            <person name="Goel M."/>
            <person name="Jiao W.-B."/>
            <person name="Folz-Donahue K."/>
            <person name="Wang N."/>
            <person name="Rubio M."/>
            <person name="Liu C."/>
            <person name="Kukat C."/>
            <person name="Ruiz D."/>
            <person name="Huettel B."/>
            <person name="Schneeberger K."/>
        </authorList>
    </citation>
    <scope>NUCLEOTIDE SEQUENCE [LARGE SCALE GENOMIC DNA]</scope>
    <source>
        <strain evidence="5">cv. Rojo Pasion</strain>
    </source>
</reference>
<reference evidence="2 4" key="2">
    <citation type="submission" date="2020-05" db="EMBL/GenBank/DDBJ databases">
        <authorList>
            <person name="Campoy J."/>
            <person name="Schneeberger K."/>
            <person name="Spophaly S."/>
        </authorList>
    </citation>
    <scope>NUCLEOTIDE SEQUENCE [LARGE SCALE GENOMIC DNA]</scope>
    <source>
        <strain evidence="2">PruArmRojPasFocal</strain>
    </source>
</reference>
<dbReference type="EMBL" id="CAEKKB010000006">
    <property type="protein sequence ID" value="CAB4313687.1"/>
    <property type="molecule type" value="Genomic_DNA"/>
</dbReference>
<keyword evidence="5" id="KW-1185">Reference proteome</keyword>
<evidence type="ECO:0000313" key="3">
    <source>
        <dbReference type="EMBL" id="CAB4313687.1"/>
    </source>
</evidence>
<protein>
    <submittedName>
        <fullName evidence="2">Uncharacterized protein</fullName>
    </submittedName>
</protein>
<evidence type="ECO:0000313" key="5">
    <source>
        <dbReference type="Proteomes" id="UP000507245"/>
    </source>
</evidence>
<dbReference type="AlphaFoldDB" id="A0A6J5V6F4"/>
<dbReference type="Proteomes" id="UP000507245">
    <property type="component" value="Unassembled WGS sequence"/>
</dbReference>
<evidence type="ECO:0000256" key="1">
    <source>
        <dbReference type="SAM" id="MobiDB-lite"/>
    </source>
</evidence>
<feature type="region of interest" description="Disordered" evidence="1">
    <location>
        <begin position="1"/>
        <end position="72"/>
    </location>
</feature>
<sequence>MSSKQDVTLALWHSTNDHRGSLSQPPPQNDNGGHSLVKPNVQDVFGRENTSQANDNGEHSSVQPNVQDVFGR</sequence>
<proteinExistence type="predicted"/>
<evidence type="ECO:0000313" key="2">
    <source>
        <dbReference type="EMBL" id="CAB4283274.1"/>
    </source>
</evidence>
<dbReference type="Proteomes" id="UP000507222">
    <property type="component" value="Unassembled WGS sequence"/>
</dbReference>